<dbReference type="EMBL" id="GEDC01031132">
    <property type="protein sequence ID" value="JAS06166.1"/>
    <property type="molecule type" value="Transcribed_RNA"/>
</dbReference>
<gene>
    <name evidence="2" type="ORF">g.22092</name>
</gene>
<evidence type="ECO:0000313" key="2">
    <source>
        <dbReference type="EMBL" id="JAS06166.1"/>
    </source>
</evidence>
<accession>A0A1B6BY34</accession>
<feature type="region of interest" description="Disordered" evidence="1">
    <location>
        <begin position="33"/>
        <end position="171"/>
    </location>
</feature>
<dbReference type="AlphaFoldDB" id="A0A1B6BY34"/>
<organism evidence="2">
    <name type="scientific">Clastoptera arizonana</name>
    <name type="common">Arizona spittle bug</name>
    <dbReference type="NCBI Taxonomy" id="38151"/>
    <lineage>
        <taxon>Eukaryota</taxon>
        <taxon>Metazoa</taxon>
        <taxon>Ecdysozoa</taxon>
        <taxon>Arthropoda</taxon>
        <taxon>Hexapoda</taxon>
        <taxon>Insecta</taxon>
        <taxon>Pterygota</taxon>
        <taxon>Neoptera</taxon>
        <taxon>Paraneoptera</taxon>
        <taxon>Hemiptera</taxon>
        <taxon>Auchenorrhyncha</taxon>
        <taxon>Cercopoidea</taxon>
        <taxon>Clastopteridae</taxon>
        <taxon>Clastoptera</taxon>
    </lineage>
</organism>
<proteinExistence type="predicted"/>
<feature type="compositionally biased region" description="Low complexity" evidence="1">
    <location>
        <begin position="49"/>
        <end position="166"/>
    </location>
</feature>
<name>A0A1B6BY34_9HEMI</name>
<reference evidence="2" key="1">
    <citation type="submission" date="2015-12" db="EMBL/GenBank/DDBJ databases">
        <title>De novo transcriptome assembly of four potential Pierce s Disease insect vectors from Arizona vineyards.</title>
        <authorList>
            <person name="Tassone E.E."/>
        </authorList>
    </citation>
    <scope>NUCLEOTIDE SEQUENCE</scope>
</reference>
<protein>
    <submittedName>
        <fullName evidence="2">Uncharacterized protein</fullName>
    </submittedName>
</protein>
<sequence>TWTTPTWTTPTWTTPTWTTPTWTSPTTWTWTTPTPWTWTTPKEPPTPPITSTTPDTSTLSLSEPPTTFSTPTTGTTTWPTTTTSTTFWPTTPTQGTTFRITRSTPTTFRPTRTTPTTFWPTTPTEEPDTTTLSPPPITTTSTTFTTVPPTTFPPTWSTTPTTTEEPPTTPPTAKLPPIYIWYINCTGEALVIHLNGNSLKNGADLKSRMKEMDYSEVPLYDTYKQNSPLLEDRSFDLSNADNPIIEDEEAFYKAAAECSLDNMTSCLMPILPPIEYNNSLEARANLKEDSMAVVRLPGTDCGYLTQFKTVSPDKALVKMIYFLKHCPQCTPEMKNSLLLMLAKAQSLQVTGFQESIFGLQFEGIWTKGFSTDLGDDKVKHPVREGVQRLIYDIRKRLGFAPWPVKKDMHIVPMVHSNIGCPSGTYSLSLYPPKVQVITVPFPHERARPPLMTVMQRNIHNEDDPQSTFLTMDDLQNQEFMGWYMPSHNFTTLQKDIYKALAAHHNDYIKGNFTPKERYLNLKEQYLILMERYMNERNITEEKADERENYLKAKELFLKQKEDYLASVAEEDGLYLIQYNKMDEVAMNPPVTVKNVALGARTGRILQTPDDELSDAYIDLEQSDQQVESVCWPLTVDADNICEPENLELYPEAKCLPEATTGGVVCPYPAAENQGWICTTSKSEHDICEESSL</sequence>
<evidence type="ECO:0000256" key="1">
    <source>
        <dbReference type="SAM" id="MobiDB-lite"/>
    </source>
</evidence>
<feature type="non-terminal residue" evidence="2">
    <location>
        <position position="1"/>
    </location>
</feature>